<dbReference type="Pfam" id="PF13578">
    <property type="entry name" value="Methyltransf_24"/>
    <property type="match status" value="1"/>
</dbReference>
<keyword evidence="1" id="KW-0808">Transferase</keyword>
<evidence type="ECO:0000313" key="1">
    <source>
        <dbReference type="EMBL" id="PJK28886.1"/>
    </source>
</evidence>
<evidence type="ECO:0000313" key="2">
    <source>
        <dbReference type="Proteomes" id="UP000229498"/>
    </source>
</evidence>
<dbReference type="GO" id="GO:0032259">
    <property type="term" value="P:methylation"/>
    <property type="evidence" value="ECO:0007669"/>
    <property type="project" value="UniProtKB-KW"/>
</dbReference>
<organism evidence="1 2">
    <name type="scientific">Minwuia thermotolerans</name>
    <dbReference type="NCBI Taxonomy" id="2056226"/>
    <lineage>
        <taxon>Bacteria</taxon>
        <taxon>Pseudomonadati</taxon>
        <taxon>Pseudomonadota</taxon>
        <taxon>Alphaproteobacteria</taxon>
        <taxon>Minwuiales</taxon>
        <taxon>Minwuiaceae</taxon>
        <taxon>Minwuia</taxon>
    </lineage>
</organism>
<reference evidence="1 2" key="1">
    <citation type="submission" date="2017-11" db="EMBL/GenBank/DDBJ databases">
        <title>Draft genome sequence of Rhizobiales bacterium SY3-13.</title>
        <authorList>
            <person name="Sun C."/>
        </authorList>
    </citation>
    <scope>NUCLEOTIDE SEQUENCE [LARGE SCALE GENOMIC DNA]</scope>
    <source>
        <strain evidence="1 2">SY3-13</strain>
    </source>
</reference>
<dbReference type="GO" id="GO:0008168">
    <property type="term" value="F:methyltransferase activity"/>
    <property type="evidence" value="ECO:0007669"/>
    <property type="project" value="UniProtKB-KW"/>
</dbReference>
<keyword evidence="1" id="KW-0489">Methyltransferase</keyword>
<sequence>MTEKASFEARRQEMARRTLSGEAREGWFIPYRHAADARPEAVAPAVERIFAGAADRFEATLGLIAGYREALLAIGADDPAPGPRWDQDWFAGLDAAAAYALVRDRRPARIVEIGSGHSTRFMIRAVRDGDVDCAVTAIDPAPRADIAALPLTLMQDIVQNADRSVFAALRPGDVLSIDSSHILMPGTDVDLLFGEIIPALPAGVLVHVHDIFLPWPYPEDWEARGYNEQNALRPLIAAGALEPLFASQYAARAMTEVCGRLTGFIPRPRPNHDASFWAVRA</sequence>
<protein>
    <submittedName>
        <fullName evidence="1">Class I SAM-dependent methyltransferase</fullName>
    </submittedName>
</protein>
<gene>
    <name evidence="1" type="ORF">CVT23_14740</name>
</gene>
<name>A0A2M9FZJ4_9PROT</name>
<accession>A0A2M9FZJ4</accession>
<keyword evidence="2" id="KW-1185">Reference proteome</keyword>
<dbReference type="InterPro" id="IPR029063">
    <property type="entry name" value="SAM-dependent_MTases_sf"/>
</dbReference>
<dbReference type="Proteomes" id="UP000229498">
    <property type="component" value="Unassembled WGS sequence"/>
</dbReference>
<dbReference type="AlphaFoldDB" id="A0A2M9FZJ4"/>
<dbReference type="EMBL" id="PHIG01000038">
    <property type="protein sequence ID" value="PJK28886.1"/>
    <property type="molecule type" value="Genomic_DNA"/>
</dbReference>
<dbReference type="Gene3D" id="3.40.50.150">
    <property type="entry name" value="Vaccinia Virus protein VP39"/>
    <property type="match status" value="1"/>
</dbReference>
<proteinExistence type="predicted"/>
<comment type="caution">
    <text evidence="1">The sequence shown here is derived from an EMBL/GenBank/DDBJ whole genome shotgun (WGS) entry which is preliminary data.</text>
</comment>
<dbReference type="SUPFAM" id="SSF53335">
    <property type="entry name" value="S-adenosyl-L-methionine-dependent methyltransferases"/>
    <property type="match status" value="1"/>
</dbReference>
<dbReference type="RefSeq" id="WP_206419973.1">
    <property type="nucleotide sequence ID" value="NZ_PHIG01000038.1"/>
</dbReference>